<keyword evidence="1" id="KW-0732">Signal</keyword>
<dbReference type="RefSeq" id="WP_236088194.1">
    <property type="nucleotide sequence ID" value="NZ_JAKGSG010000020.1"/>
</dbReference>
<accession>A0AA41QBJ8</accession>
<dbReference type="PROSITE" id="PS51257">
    <property type="entry name" value="PROKAR_LIPOPROTEIN"/>
    <property type="match status" value="1"/>
</dbReference>
<feature type="signal peptide" evidence="1">
    <location>
        <begin position="1"/>
        <end position="29"/>
    </location>
</feature>
<sequence length="257" mass="26493">MTIHSTKGGASAARTLRTGMLLGTTVCLAAITAACDVTYNAAGAETSAPAAAAAAPSAEAAGGDAPATAASTIPFEAGHVPEGWAEQGAECGMDVSELVTQDDRFRLQLAGPMTPDAEGNLYQAILLEHEVDDAALDFGDEVQLVWSQGDVVVDLDHGWHEGGGLMLSRSDDEGFPSGEYSAWEQDGATHVISGLTDVPVETTCWPGDVADGVTSYDAPRPDGEYVLRAVVLAMVDGESRLVVSDPVPFEYVGPAVG</sequence>
<dbReference type="EMBL" id="JAKGSG010000020">
    <property type="protein sequence ID" value="MCF4120424.1"/>
    <property type="molecule type" value="Genomic_DNA"/>
</dbReference>
<dbReference type="AlphaFoldDB" id="A0AA41QBJ8"/>
<comment type="caution">
    <text evidence="2">The sequence shown here is derived from an EMBL/GenBank/DDBJ whole genome shotgun (WGS) entry which is preliminary data.</text>
</comment>
<protein>
    <recommendedName>
        <fullName evidence="4">Intracellular proteinase inhibitor BsuPI domain-containing protein</fullName>
    </recommendedName>
</protein>
<evidence type="ECO:0008006" key="4">
    <source>
        <dbReference type="Google" id="ProtNLM"/>
    </source>
</evidence>
<evidence type="ECO:0000256" key="1">
    <source>
        <dbReference type="SAM" id="SignalP"/>
    </source>
</evidence>
<feature type="chain" id="PRO_5041285228" description="Intracellular proteinase inhibitor BsuPI domain-containing protein" evidence="1">
    <location>
        <begin position="30"/>
        <end position="257"/>
    </location>
</feature>
<evidence type="ECO:0000313" key="3">
    <source>
        <dbReference type="Proteomes" id="UP001165405"/>
    </source>
</evidence>
<reference evidence="2" key="1">
    <citation type="submission" date="2022-01" db="EMBL/GenBank/DDBJ databases">
        <title>Antribacter sp. nov., isolated from Guizhou of China.</title>
        <authorList>
            <person name="Chengliang C."/>
            <person name="Ya Z."/>
        </authorList>
    </citation>
    <scope>NUCLEOTIDE SEQUENCE</scope>
    <source>
        <strain evidence="2">KLBMP 9083</strain>
    </source>
</reference>
<gene>
    <name evidence="2" type="ORF">L1785_05475</name>
</gene>
<name>A0AA41QBJ8_9MICO</name>
<keyword evidence="3" id="KW-1185">Reference proteome</keyword>
<proteinExistence type="predicted"/>
<organism evidence="2 3">
    <name type="scientific">Antribacter soli</name>
    <dbReference type="NCBI Taxonomy" id="2910976"/>
    <lineage>
        <taxon>Bacteria</taxon>
        <taxon>Bacillati</taxon>
        <taxon>Actinomycetota</taxon>
        <taxon>Actinomycetes</taxon>
        <taxon>Micrococcales</taxon>
        <taxon>Promicromonosporaceae</taxon>
        <taxon>Antribacter</taxon>
    </lineage>
</organism>
<dbReference type="Proteomes" id="UP001165405">
    <property type="component" value="Unassembled WGS sequence"/>
</dbReference>
<evidence type="ECO:0000313" key="2">
    <source>
        <dbReference type="EMBL" id="MCF4120424.1"/>
    </source>
</evidence>